<feature type="domain" description="CusB-like beta-barrel" evidence="2">
    <location>
        <begin position="174"/>
        <end position="247"/>
    </location>
</feature>
<dbReference type="RefSeq" id="WP_236892528.1">
    <property type="nucleotide sequence ID" value="NZ_AP024488.1"/>
</dbReference>
<organism evidence="4 5">
    <name type="scientific">Desulfoluna limicola</name>
    <dbReference type="NCBI Taxonomy" id="2810562"/>
    <lineage>
        <taxon>Bacteria</taxon>
        <taxon>Pseudomonadati</taxon>
        <taxon>Thermodesulfobacteriota</taxon>
        <taxon>Desulfobacteria</taxon>
        <taxon>Desulfobacterales</taxon>
        <taxon>Desulfolunaceae</taxon>
        <taxon>Desulfoluna</taxon>
    </lineage>
</organism>
<proteinExistence type="inferred from homology"/>
<evidence type="ECO:0000313" key="4">
    <source>
        <dbReference type="EMBL" id="BCS96173.1"/>
    </source>
</evidence>
<dbReference type="Pfam" id="PF25973">
    <property type="entry name" value="BSH_CzcB"/>
    <property type="match status" value="1"/>
</dbReference>
<sequence>MFKVLRVLALWGAAGAMVLFVGGRGHAEGILELEGILEPSEVVELSSQVPGIIDEITVSRGDRVRTGEVLARLKSGVEQAAVELARAKVDFVKRKLVRNEELFRKKLISMHEKDELETEITLSELEEKEALERLRLRTIESPVDGIVVKRTGAPGEYIGEGSIMTLARIHPIHVEVIVPVEYLGLIRKGMKAEVISESPAGGRYQVMVSVVDHVVDAGSGTFGVRLKLPNPKYTISAGLKCRVRFNETPVKLEKG</sequence>
<name>A0ABM7PG49_9BACT</name>
<keyword evidence="5" id="KW-1185">Reference proteome</keyword>
<comment type="similarity">
    <text evidence="1">Belongs to the membrane fusion protein (MFP) (TC 8.A.1) family.</text>
</comment>
<dbReference type="PANTHER" id="PTHR30469">
    <property type="entry name" value="MULTIDRUG RESISTANCE PROTEIN MDTA"/>
    <property type="match status" value="1"/>
</dbReference>
<evidence type="ECO:0000313" key="5">
    <source>
        <dbReference type="Proteomes" id="UP001320148"/>
    </source>
</evidence>
<evidence type="ECO:0000259" key="3">
    <source>
        <dbReference type="Pfam" id="PF25973"/>
    </source>
</evidence>
<protein>
    <recommendedName>
        <fullName evidence="6">RND efflux pump membrane fusion protein barrel-sandwich domain-containing protein</fullName>
    </recommendedName>
</protein>
<dbReference type="InterPro" id="IPR058647">
    <property type="entry name" value="BSH_CzcB-like"/>
</dbReference>
<dbReference type="SUPFAM" id="SSF111369">
    <property type="entry name" value="HlyD-like secretion proteins"/>
    <property type="match status" value="1"/>
</dbReference>
<accession>A0ABM7PG49</accession>
<evidence type="ECO:0000259" key="2">
    <source>
        <dbReference type="Pfam" id="PF25954"/>
    </source>
</evidence>
<dbReference type="Proteomes" id="UP001320148">
    <property type="component" value="Chromosome"/>
</dbReference>
<feature type="domain" description="CzcB-like barrel-sandwich hybrid" evidence="3">
    <location>
        <begin position="42"/>
        <end position="161"/>
    </location>
</feature>
<reference evidence="4 5" key="1">
    <citation type="submission" date="2021-02" db="EMBL/GenBank/DDBJ databases">
        <title>Complete genome of Desulfoluna sp. strain ASN36.</title>
        <authorList>
            <person name="Takahashi A."/>
            <person name="Kojima H."/>
            <person name="Fukui M."/>
        </authorList>
    </citation>
    <scope>NUCLEOTIDE SEQUENCE [LARGE SCALE GENOMIC DNA]</scope>
    <source>
        <strain evidence="4 5">ASN36</strain>
    </source>
</reference>
<dbReference type="Gene3D" id="1.10.287.470">
    <property type="entry name" value="Helix hairpin bin"/>
    <property type="match status" value="1"/>
</dbReference>
<evidence type="ECO:0008006" key="6">
    <source>
        <dbReference type="Google" id="ProtNLM"/>
    </source>
</evidence>
<dbReference type="Pfam" id="PF25954">
    <property type="entry name" value="Beta-barrel_RND_2"/>
    <property type="match status" value="1"/>
</dbReference>
<dbReference type="Gene3D" id="2.40.30.170">
    <property type="match status" value="1"/>
</dbReference>
<dbReference type="NCBIfam" id="TIGR01730">
    <property type="entry name" value="RND_mfp"/>
    <property type="match status" value="1"/>
</dbReference>
<dbReference type="EMBL" id="AP024488">
    <property type="protein sequence ID" value="BCS96173.1"/>
    <property type="molecule type" value="Genomic_DNA"/>
</dbReference>
<dbReference type="InterPro" id="IPR006143">
    <property type="entry name" value="RND_pump_MFP"/>
</dbReference>
<evidence type="ECO:0000256" key="1">
    <source>
        <dbReference type="ARBA" id="ARBA00009477"/>
    </source>
</evidence>
<gene>
    <name evidence="4" type="ORF">DSLASN_18050</name>
</gene>
<dbReference type="PANTHER" id="PTHR30469:SF15">
    <property type="entry name" value="HLYD FAMILY OF SECRETION PROTEINS"/>
    <property type="match status" value="1"/>
</dbReference>
<dbReference type="Gene3D" id="2.40.50.100">
    <property type="match status" value="1"/>
</dbReference>
<dbReference type="InterPro" id="IPR058792">
    <property type="entry name" value="Beta-barrel_RND_2"/>
</dbReference>